<keyword evidence="1" id="KW-0472">Membrane</keyword>
<dbReference type="Proteomes" id="UP000467700">
    <property type="component" value="Unassembled WGS sequence"/>
</dbReference>
<name>A0A8S0VZX0_CYCAE</name>
<gene>
    <name evidence="2" type="ORF">AAE3_LOCUS6531</name>
</gene>
<keyword evidence="1" id="KW-1133">Transmembrane helix</keyword>
<evidence type="ECO:0000313" key="3">
    <source>
        <dbReference type="Proteomes" id="UP000467700"/>
    </source>
</evidence>
<dbReference type="AlphaFoldDB" id="A0A8S0VZX0"/>
<keyword evidence="3" id="KW-1185">Reference proteome</keyword>
<organism evidence="2 3">
    <name type="scientific">Cyclocybe aegerita</name>
    <name type="common">Black poplar mushroom</name>
    <name type="synonym">Agrocybe aegerita</name>
    <dbReference type="NCBI Taxonomy" id="1973307"/>
    <lineage>
        <taxon>Eukaryota</taxon>
        <taxon>Fungi</taxon>
        <taxon>Dikarya</taxon>
        <taxon>Basidiomycota</taxon>
        <taxon>Agaricomycotina</taxon>
        <taxon>Agaricomycetes</taxon>
        <taxon>Agaricomycetidae</taxon>
        <taxon>Agaricales</taxon>
        <taxon>Agaricineae</taxon>
        <taxon>Bolbitiaceae</taxon>
        <taxon>Cyclocybe</taxon>
    </lineage>
</organism>
<feature type="transmembrane region" description="Helical" evidence="1">
    <location>
        <begin position="126"/>
        <end position="147"/>
    </location>
</feature>
<comment type="caution">
    <text evidence="2">The sequence shown here is derived from an EMBL/GenBank/DDBJ whole genome shotgun (WGS) entry which is preliminary data.</text>
</comment>
<reference evidence="2 3" key="1">
    <citation type="submission" date="2020-01" db="EMBL/GenBank/DDBJ databases">
        <authorList>
            <person name="Gupta K D."/>
        </authorList>
    </citation>
    <scope>NUCLEOTIDE SEQUENCE [LARGE SCALE GENOMIC DNA]</scope>
</reference>
<protein>
    <submittedName>
        <fullName evidence="2">Uncharacterized protein</fullName>
    </submittedName>
</protein>
<dbReference type="EMBL" id="CACVBS010000044">
    <property type="protein sequence ID" value="CAA7264375.1"/>
    <property type="molecule type" value="Genomic_DNA"/>
</dbReference>
<evidence type="ECO:0000256" key="1">
    <source>
        <dbReference type="SAM" id="Phobius"/>
    </source>
</evidence>
<sequence length="167" mass="18766">MVLHSLVLKVYDAVYRTLLVKFFITLYTFATLGVPKLFASEFAFVQHRPTPFHSLLDLEASLEPELLRHNLHNSLRMSYGGQWRTFVKRMADVWKAALGSSLLLLPLSIAFLQIDRIDADLLARTLTLTTFVFAGGALTSGSVLVIISGTGKLDGYRCAKRWKVLHK</sequence>
<evidence type="ECO:0000313" key="2">
    <source>
        <dbReference type="EMBL" id="CAA7264375.1"/>
    </source>
</evidence>
<accession>A0A8S0VZX0</accession>
<feature type="transmembrane region" description="Helical" evidence="1">
    <location>
        <begin position="20"/>
        <end position="39"/>
    </location>
</feature>
<feature type="transmembrane region" description="Helical" evidence="1">
    <location>
        <begin position="93"/>
        <end position="114"/>
    </location>
</feature>
<proteinExistence type="predicted"/>
<keyword evidence="1" id="KW-0812">Transmembrane</keyword>